<dbReference type="UniPathway" id="UPA00253">
    <property type="reaction ID" value="UER00332"/>
</dbReference>
<dbReference type="Gene3D" id="3.40.50.620">
    <property type="entry name" value="HUPs"/>
    <property type="match status" value="1"/>
</dbReference>
<keyword evidence="6 11" id="KW-0548">Nucleotidyltransferase</keyword>
<dbReference type="PANTHER" id="PTHR39321">
    <property type="entry name" value="NICOTINATE-NUCLEOTIDE ADENYLYLTRANSFERASE-RELATED"/>
    <property type="match status" value="1"/>
</dbReference>
<feature type="domain" description="Cytidyltransferase-like" evidence="12">
    <location>
        <begin position="5"/>
        <end position="171"/>
    </location>
</feature>
<dbReference type="EMBL" id="SORO01000001">
    <property type="protein sequence ID" value="TDY71465.1"/>
    <property type="molecule type" value="Genomic_DNA"/>
</dbReference>
<proteinExistence type="inferred from homology"/>
<comment type="caution">
    <text evidence="13">The sequence shown here is derived from an EMBL/GenBank/DDBJ whole genome shotgun (WGS) entry which is preliminary data.</text>
</comment>
<dbReference type="GO" id="GO:0009435">
    <property type="term" value="P:NAD+ biosynthetic process"/>
    <property type="evidence" value="ECO:0007669"/>
    <property type="project" value="UniProtKB-UniRule"/>
</dbReference>
<keyword evidence="5 11" id="KW-0808">Transferase</keyword>
<dbReference type="Pfam" id="PF01467">
    <property type="entry name" value="CTP_transf_like"/>
    <property type="match status" value="1"/>
</dbReference>
<accession>A0A4R8MWP3</accession>
<keyword evidence="14" id="KW-1185">Reference proteome</keyword>
<dbReference type="PANTHER" id="PTHR39321:SF3">
    <property type="entry name" value="PHOSPHOPANTETHEINE ADENYLYLTRANSFERASE"/>
    <property type="match status" value="1"/>
</dbReference>
<keyword evidence="8 11" id="KW-0067">ATP-binding</keyword>
<evidence type="ECO:0000256" key="11">
    <source>
        <dbReference type="HAMAP-Rule" id="MF_00244"/>
    </source>
</evidence>
<dbReference type="AlphaFoldDB" id="A0A4R8MWP3"/>
<dbReference type="SUPFAM" id="SSF52374">
    <property type="entry name" value="Nucleotidylyl transferase"/>
    <property type="match status" value="1"/>
</dbReference>
<evidence type="ECO:0000256" key="6">
    <source>
        <dbReference type="ARBA" id="ARBA00022695"/>
    </source>
</evidence>
<evidence type="ECO:0000256" key="7">
    <source>
        <dbReference type="ARBA" id="ARBA00022741"/>
    </source>
</evidence>
<dbReference type="InterPro" id="IPR004821">
    <property type="entry name" value="Cyt_trans-like"/>
</dbReference>
<organism evidence="13 14">
    <name type="scientific">Leptospira meyeri</name>
    <dbReference type="NCBI Taxonomy" id="29508"/>
    <lineage>
        <taxon>Bacteria</taxon>
        <taxon>Pseudomonadati</taxon>
        <taxon>Spirochaetota</taxon>
        <taxon>Spirochaetia</taxon>
        <taxon>Leptospirales</taxon>
        <taxon>Leptospiraceae</taxon>
        <taxon>Leptospira</taxon>
    </lineage>
</organism>
<evidence type="ECO:0000256" key="5">
    <source>
        <dbReference type="ARBA" id="ARBA00022679"/>
    </source>
</evidence>
<evidence type="ECO:0000256" key="10">
    <source>
        <dbReference type="ARBA" id="ARBA00048721"/>
    </source>
</evidence>
<dbReference type="HAMAP" id="MF_00244">
    <property type="entry name" value="NaMN_adenylyltr"/>
    <property type="match status" value="1"/>
</dbReference>
<evidence type="ECO:0000256" key="9">
    <source>
        <dbReference type="ARBA" id="ARBA00023027"/>
    </source>
</evidence>
<dbReference type="GO" id="GO:0005524">
    <property type="term" value="F:ATP binding"/>
    <property type="evidence" value="ECO:0007669"/>
    <property type="project" value="UniProtKB-KW"/>
</dbReference>
<evidence type="ECO:0000256" key="1">
    <source>
        <dbReference type="ARBA" id="ARBA00002324"/>
    </source>
</evidence>
<gene>
    <name evidence="11" type="primary">nadD</name>
    <name evidence="13" type="ORF">CLV96_0428</name>
</gene>
<evidence type="ECO:0000256" key="4">
    <source>
        <dbReference type="ARBA" id="ARBA00022642"/>
    </source>
</evidence>
<evidence type="ECO:0000259" key="12">
    <source>
        <dbReference type="Pfam" id="PF01467"/>
    </source>
</evidence>
<keyword evidence="4 11" id="KW-0662">Pyridine nucleotide biosynthesis</keyword>
<comment type="function">
    <text evidence="1 11">Catalyzes the reversible adenylation of nicotinate mononucleotide (NaMN) to nicotinic acid adenine dinucleotide (NaAD).</text>
</comment>
<keyword evidence="7 11" id="KW-0547">Nucleotide-binding</keyword>
<protein>
    <recommendedName>
        <fullName evidence="11">Probable nicotinate-nucleotide adenylyltransferase</fullName>
        <ecNumber evidence="11">2.7.7.18</ecNumber>
    </recommendedName>
    <alternativeName>
        <fullName evidence="11">Deamido-NAD(+) diphosphorylase</fullName>
    </alternativeName>
    <alternativeName>
        <fullName evidence="11">Deamido-NAD(+) pyrophosphorylase</fullName>
    </alternativeName>
    <alternativeName>
        <fullName evidence="11">Nicotinate mononucleotide adenylyltransferase</fullName>
        <shortName evidence="11">NaMN adenylyltransferase</shortName>
    </alternativeName>
</protein>
<comment type="catalytic activity">
    <reaction evidence="10 11">
        <text>nicotinate beta-D-ribonucleotide + ATP + H(+) = deamido-NAD(+) + diphosphate</text>
        <dbReference type="Rhea" id="RHEA:22860"/>
        <dbReference type="ChEBI" id="CHEBI:15378"/>
        <dbReference type="ChEBI" id="CHEBI:30616"/>
        <dbReference type="ChEBI" id="CHEBI:33019"/>
        <dbReference type="ChEBI" id="CHEBI:57502"/>
        <dbReference type="ChEBI" id="CHEBI:58437"/>
        <dbReference type="EC" id="2.7.7.18"/>
    </reaction>
</comment>
<dbReference type="NCBIfam" id="TIGR00125">
    <property type="entry name" value="cyt_tran_rel"/>
    <property type="match status" value="1"/>
</dbReference>
<dbReference type="CDD" id="cd02165">
    <property type="entry name" value="NMNAT"/>
    <property type="match status" value="1"/>
</dbReference>
<sequence>MEVLFFGGSFNPPHLGHRHVIETISKSYPKALLYICPNFVSPFKEGGKEFRSNEIWELCLTEFEGFLSENVILWDEEIKKPNTSFTIDSLKTLRTLHPNSEISLVIGEDNLDSFEKWKSYLEILDIIKQIIVVRRVTPYPKEIFIPSYIPKSKVNLLPNPILPISSTEIREIFHGNLVTEFLLPKTKELALRFLNDKNKGGFE</sequence>
<dbReference type="STRING" id="1193051.LEP1GSC017_3544"/>
<evidence type="ECO:0000256" key="2">
    <source>
        <dbReference type="ARBA" id="ARBA00005019"/>
    </source>
</evidence>
<comment type="similarity">
    <text evidence="3 11">Belongs to the NadD family.</text>
</comment>
<evidence type="ECO:0000256" key="8">
    <source>
        <dbReference type="ARBA" id="ARBA00022840"/>
    </source>
</evidence>
<dbReference type="GO" id="GO:0004515">
    <property type="term" value="F:nicotinate-nucleotide adenylyltransferase activity"/>
    <property type="evidence" value="ECO:0007669"/>
    <property type="project" value="UniProtKB-UniRule"/>
</dbReference>
<dbReference type="InterPro" id="IPR005248">
    <property type="entry name" value="NadD/NMNAT"/>
</dbReference>
<comment type="pathway">
    <text evidence="2 11">Cofactor biosynthesis; NAD(+) biosynthesis; deamido-NAD(+) from nicotinate D-ribonucleotide: step 1/1.</text>
</comment>
<evidence type="ECO:0000256" key="3">
    <source>
        <dbReference type="ARBA" id="ARBA00009014"/>
    </source>
</evidence>
<evidence type="ECO:0000313" key="13">
    <source>
        <dbReference type="EMBL" id="TDY71465.1"/>
    </source>
</evidence>
<reference evidence="13 14" key="1">
    <citation type="submission" date="2019-03" db="EMBL/GenBank/DDBJ databases">
        <title>Genomic Encyclopedia of Archaeal and Bacterial Type Strains, Phase II (KMG-II): from individual species to whole genera.</title>
        <authorList>
            <person name="Goeker M."/>
        </authorList>
    </citation>
    <scope>NUCLEOTIDE SEQUENCE [LARGE SCALE GENOMIC DNA]</scope>
    <source>
        <strain evidence="13 14">DSM 21537</strain>
    </source>
</reference>
<dbReference type="EC" id="2.7.7.18" evidence="11"/>
<dbReference type="RefSeq" id="WP_004788828.1">
    <property type="nucleotide sequence ID" value="NZ_SORO01000001.1"/>
</dbReference>
<dbReference type="GeneID" id="79825781"/>
<dbReference type="Proteomes" id="UP000294684">
    <property type="component" value="Unassembled WGS sequence"/>
</dbReference>
<name>A0A4R8MWP3_LEPME</name>
<dbReference type="InterPro" id="IPR014729">
    <property type="entry name" value="Rossmann-like_a/b/a_fold"/>
</dbReference>
<evidence type="ECO:0000313" key="14">
    <source>
        <dbReference type="Proteomes" id="UP000294684"/>
    </source>
</evidence>
<keyword evidence="9 11" id="KW-0520">NAD</keyword>
<dbReference type="OrthoDB" id="5295945at2"/>